<evidence type="ECO:0000313" key="3">
    <source>
        <dbReference type="Proteomes" id="UP000695562"/>
    </source>
</evidence>
<dbReference type="Proteomes" id="UP000695562">
    <property type="component" value="Unassembled WGS sequence"/>
</dbReference>
<gene>
    <name evidence="2" type="ORF">CYY_004751</name>
</gene>
<comment type="caution">
    <text evidence="2">The sequence shown here is derived from an EMBL/GenBank/DDBJ whole genome shotgun (WGS) entry which is preliminary data.</text>
</comment>
<dbReference type="AlphaFoldDB" id="A0A8J4PUL4"/>
<feature type="region of interest" description="Disordered" evidence="1">
    <location>
        <begin position="193"/>
        <end position="218"/>
    </location>
</feature>
<accession>A0A8J4PUL4</accession>
<dbReference type="EMBL" id="AJWJ01000174">
    <property type="protein sequence ID" value="KAF2073927.1"/>
    <property type="molecule type" value="Genomic_DNA"/>
</dbReference>
<organism evidence="2 3">
    <name type="scientific">Polysphondylium violaceum</name>
    <dbReference type="NCBI Taxonomy" id="133409"/>
    <lineage>
        <taxon>Eukaryota</taxon>
        <taxon>Amoebozoa</taxon>
        <taxon>Evosea</taxon>
        <taxon>Eumycetozoa</taxon>
        <taxon>Dictyostelia</taxon>
        <taxon>Dictyosteliales</taxon>
        <taxon>Dictyosteliaceae</taxon>
        <taxon>Polysphondylium</taxon>
    </lineage>
</organism>
<feature type="region of interest" description="Disordered" evidence="1">
    <location>
        <begin position="260"/>
        <end position="280"/>
    </location>
</feature>
<reference evidence="2" key="1">
    <citation type="submission" date="2020-01" db="EMBL/GenBank/DDBJ databases">
        <title>Development of genomics and gene disruption for Polysphondylium violaceum indicates a role for the polyketide synthase stlB in stalk morphogenesis.</title>
        <authorList>
            <person name="Narita B."/>
            <person name="Kawabe Y."/>
            <person name="Kin K."/>
            <person name="Saito T."/>
            <person name="Gibbs R."/>
            <person name="Kuspa A."/>
            <person name="Muzny D."/>
            <person name="Queller D."/>
            <person name="Richards S."/>
            <person name="Strassman J."/>
            <person name="Sucgang R."/>
            <person name="Worley K."/>
            <person name="Schaap P."/>
        </authorList>
    </citation>
    <scope>NUCLEOTIDE SEQUENCE</scope>
    <source>
        <strain evidence="2">QSvi11</strain>
    </source>
</reference>
<protein>
    <submittedName>
        <fullName evidence="2">Uncharacterized protein</fullName>
    </submittedName>
</protein>
<sequence length="324" mass="38618">MKFKYSEYGLEKEEDPLLNKIINFFNIDKLLQKNQSLSKSVNSNAADTNDDFLTISGGSNESYYCNSGISSSCNDTFNLSSMNKKLDQQIHEQQVFITQQQLKFQQHQQLQQQYHHQQQLHQQQQYLQSPLYYNNDKVIFSQSPCIENYYNSCTEDNYDFQTNSPIIQQQNSSPSLNQSQTNDTEYKVNKIDLRKSNESNQNNNNNLTNSNNSNSKSSNIKNEEWEINLQYLYNFKWRTQMNNFFYKYRKQRKMIPNELFDFKSPNNNNKNYNKNNINNNNNKNNSIYSYRTFLINELNQKTTYIYEDWINIQSIDPISINFFQ</sequence>
<feature type="compositionally biased region" description="Low complexity" evidence="1">
    <location>
        <begin position="266"/>
        <end position="280"/>
    </location>
</feature>
<name>A0A8J4PUL4_9MYCE</name>
<proteinExistence type="predicted"/>
<keyword evidence="3" id="KW-1185">Reference proteome</keyword>
<feature type="compositionally biased region" description="Low complexity" evidence="1">
    <location>
        <begin position="198"/>
        <end position="218"/>
    </location>
</feature>
<evidence type="ECO:0000313" key="2">
    <source>
        <dbReference type="EMBL" id="KAF2073927.1"/>
    </source>
</evidence>
<dbReference type="OrthoDB" id="20782at2759"/>
<evidence type="ECO:0000256" key="1">
    <source>
        <dbReference type="SAM" id="MobiDB-lite"/>
    </source>
</evidence>